<evidence type="ECO:0000256" key="1">
    <source>
        <dbReference type="SAM" id="MobiDB-lite"/>
    </source>
</evidence>
<sequence length="130" mass="14056">MGKDPTPSERRPDMQAHSHPRGQQRGSHGHLHSFPDIEQSGGRWDGTGAARAPTVGHAGIRRPLDEESQCCAWSCGEGRIVVGIFGNLSYNHACAVELLGVWVLDLLFLCGLELGDVGTKVRRVTDVSKS</sequence>
<protein>
    <submittedName>
        <fullName evidence="2">Uncharacterized protein</fullName>
    </submittedName>
</protein>
<dbReference type="Proteomes" id="UP000800094">
    <property type="component" value="Unassembled WGS sequence"/>
</dbReference>
<accession>A0A6A6IX93</accession>
<keyword evidence="3" id="KW-1185">Reference proteome</keyword>
<feature type="region of interest" description="Disordered" evidence="1">
    <location>
        <begin position="1"/>
        <end position="60"/>
    </location>
</feature>
<evidence type="ECO:0000313" key="2">
    <source>
        <dbReference type="EMBL" id="KAF2255004.1"/>
    </source>
</evidence>
<dbReference type="RefSeq" id="XP_033690008.1">
    <property type="nucleotide sequence ID" value="XM_033819952.1"/>
</dbReference>
<dbReference type="AlphaFoldDB" id="A0A6A6IX93"/>
<dbReference type="GeneID" id="54573282"/>
<proteinExistence type="predicted"/>
<evidence type="ECO:0000313" key="3">
    <source>
        <dbReference type="Proteomes" id="UP000800094"/>
    </source>
</evidence>
<feature type="compositionally biased region" description="Basic and acidic residues" evidence="1">
    <location>
        <begin position="1"/>
        <end position="16"/>
    </location>
</feature>
<organism evidence="2 3">
    <name type="scientific">Trematosphaeria pertusa</name>
    <dbReference type="NCBI Taxonomy" id="390896"/>
    <lineage>
        <taxon>Eukaryota</taxon>
        <taxon>Fungi</taxon>
        <taxon>Dikarya</taxon>
        <taxon>Ascomycota</taxon>
        <taxon>Pezizomycotina</taxon>
        <taxon>Dothideomycetes</taxon>
        <taxon>Pleosporomycetidae</taxon>
        <taxon>Pleosporales</taxon>
        <taxon>Massarineae</taxon>
        <taxon>Trematosphaeriaceae</taxon>
        <taxon>Trematosphaeria</taxon>
    </lineage>
</organism>
<reference evidence="2" key="1">
    <citation type="journal article" date="2020" name="Stud. Mycol.">
        <title>101 Dothideomycetes genomes: a test case for predicting lifestyles and emergence of pathogens.</title>
        <authorList>
            <person name="Haridas S."/>
            <person name="Albert R."/>
            <person name="Binder M."/>
            <person name="Bloem J."/>
            <person name="Labutti K."/>
            <person name="Salamov A."/>
            <person name="Andreopoulos B."/>
            <person name="Baker S."/>
            <person name="Barry K."/>
            <person name="Bills G."/>
            <person name="Bluhm B."/>
            <person name="Cannon C."/>
            <person name="Castanera R."/>
            <person name="Culley D."/>
            <person name="Daum C."/>
            <person name="Ezra D."/>
            <person name="Gonzalez J."/>
            <person name="Henrissat B."/>
            <person name="Kuo A."/>
            <person name="Liang C."/>
            <person name="Lipzen A."/>
            <person name="Lutzoni F."/>
            <person name="Magnuson J."/>
            <person name="Mondo S."/>
            <person name="Nolan M."/>
            <person name="Ohm R."/>
            <person name="Pangilinan J."/>
            <person name="Park H.-J."/>
            <person name="Ramirez L."/>
            <person name="Alfaro M."/>
            <person name="Sun H."/>
            <person name="Tritt A."/>
            <person name="Yoshinaga Y."/>
            <person name="Zwiers L.-H."/>
            <person name="Turgeon B."/>
            <person name="Goodwin S."/>
            <person name="Spatafora J."/>
            <person name="Crous P."/>
            <person name="Grigoriev I."/>
        </authorList>
    </citation>
    <scope>NUCLEOTIDE SEQUENCE</scope>
    <source>
        <strain evidence="2">CBS 122368</strain>
    </source>
</reference>
<dbReference type="EMBL" id="ML987190">
    <property type="protein sequence ID" value="KAF2255004.1"/>
    <property type="molecule type" value="Genomic_DNA"/>
</dbReference>
<feature type="compositionally biased region" description="Basic residues" evidence="1">
    <location>
        <begin position="18"/>
        <end position="31"/>
    </location>
</feature>
<name>A0A6A6IX93_9PLEO</name>
<gene>
    <name evidence="2" type="ORF">BU26DRAFT_149538</name>
</gene>